<dbReference type="PROSITE" id="PS50851">
    <property type="entry name" value="CHEW"/>
    <property type="match status" value="1"/>
</dbReference>
<dbReference type="GO" id="GO:0006935">
    <property type="term" value="P:chemotaxis"/>
    <property type="evidence" value="ECO:0007669"/>
    <property type="project" value="InterPro"/>
</dbReference>
<comment type="caution">
    <text evidence="2">The sequence shown here is derived from an EMBL/GenBank/DDBJ whole genome shotgun (WGS) entry which is preliminary data.</text>
</comment>
<feature type="domain" description="CheW-like" evidence="1">
    <location>
        <begin position="4"/>
        <end position="148"/>
    </location>
</feature>
<dbReference type="SUPFAM" id="SSF50341">
    <property type="entry name" value="CheW-like"/>
    <property type="match status" value="1"/>
</dbReference>
<evidence type="ECO:0000313" key="2">
    <source>
        <dbReference type="EMBL" id="PTU32257.1"/>
    </source>
</evidence>
<dbReference type="OrthoDB" id="5765252at2"/>
<reference evidence="2 3" key="1">
    <citation type="submission" date="2018-04" db="EMBL/GenBank/DDBJ databases">
        <title>Novel species isolated from glacier.</title>
        <authorList>
            <person name="Liu Q."/>
            <person name="Xin Y.-H."/>
        </authorList>
    </citation>
    <scope>NUCLEOTIDE SEQUENCE [LARGE SCALE GENOMIC DNA]</scope>
    <source>
        <strain evidence="2 3">GT1R17</strain>
    </source>
</reference>
<name>A0A2T5MI43_9GAMM</name>
<protein>
    <submittedName>
        <fullName evidence="2">Chemotaxis protein CheW</fullName>
    </submittedName>
</protein>
<dbReference type="Proteomes" id="UP000244248">
    <property type="component" value="Unassembled WGS sequence"/>
</dbReference>
<evidence type="ECO:0000259" key="1">
    <source>
        <dbReference type="PROSITE" id="PS50851"/>
    </source>
</evidence>
<gene>
    <name evidence="2" type="ORF">CJD38_06285</name>
</gene>
<dbReference type="InterPro" id="IPR002545">
    <property type="entry name" value="CheW-lke_dom"/>
</dbReference>
<accession>A0A2T5MI43</accession>
<proteinExistence type="predicted"/>
<dbReference type="Pfam" id="PF01584">
    <property type="entry name" value="CheW"/>
    <property type="match status" value="1"/>
</dbReference>
<dbReference type="RefSeq" id="WP_107939449.1">
    <property type="nucleotide sequence ID" value="NZ_QANS01000002.1"/>
</dbReference>
<dbReference type="SMART" id="SM00260">
    <property type="entry name" value="CheW"/>
    <property type="match status" value="1"/>
</dbReference>
<dbReference type="EMBL" id="QANS01000002">
    <property type="protein sequence ID" value="PTU32257.1"/>
    <property type="molecule type" value="Genomic_DNA"/>
</dbReference>
<organism evidence="2 3">
    <name type="scientific">Stenotrophobium rhamnosiphilum</name>
    <dbReference type="NCBI Taxonomy" id="2029166"/>
    <lineage>
        <taxon>Bacteria</taxon>
        <taxon>Pseudomonadati</taxon>
        <taxon>Pseudomonadota</taxon>
        <taxon>Gammaproteobacteria</taxon>
        <taxon>Nevskiales</taxon>
        <taxon>Nevskiaceae</taxon>
        <taxon>Stenotrophobium</taxon>
    </lineage>
</organism>
<dbReference type="Gene3D" id="2.40.50.180">
    <property type="entry name" value="CheA-289, Domain 4"/>
    <property type="match status" value="1"/>
</dbReference>
<dbReference type="InterPro" id="IPR036061">
    <property type="entry name" value="CheW-like_dom_sf"/>
</dbReference>
<keyword evidence="3" id="KW-1185">Reference proteome</keyword>
<dbReference type="GO" id="GO:0007165">
    <property type="term" value="P:signal transduction"/>
    <property type="evidence" value="ECO:0007669"/>
    <property type="project" value="InterPro"/>
</dbReference>
<dbReference type="AlphaFoldDB" id="A0A2T5MI43"/>
<evidence type="ECO:0000313" key="3">
    <source>
        <dbReference type="Proteomes" id="UP000244248"/>
    </source>
</evidence>
<dbReference type="Gene3D" id="2.30.30.40">
    <property type="entry name" value="SH3 Domains"/>
    <property type="match status" value="1"/>
</dbReference>
<sequence>MNDQIYAVLMPLDGDTLLLPNAAVIEVISRDTVRPVADAPAWFLGNYESNGRRVPVISFEVLNGGSLPETARRSRVVLLHSVGQHLEAHAIGVLTQGYPHLVTLNRTAINPAPLRENDRADLALSRVRIASQEAVIPDLETIEADLLRLDVVGTVA</sequence>